<comment type="similarity">
    <text evidence="2">Belongs to the FliH family.</text>
</comment>
<proteinExistence type="inferred from homology"/>
<feature type="domain" description="Flagellar assembly protein FliH/Type III secretion system HrpE" evidence="9">
    <location>
        <begin position="131"/>
        <end position="252"/>
    </location>
</feature>
<evidence type="ECO:0000256" key="4">
    <source>
        <dbReference type="ARBA" id="ARBA00022795"/>
    </source>
</evidence>
<evidence type="ECO:0000256" key="1">
    <source>
        <dbReference type="ARBA" id="ARBA00003041"/>
    </source>
</evidence>
<evidence type="ECO:0000259" key="9">
    <source>
        <dbReference type="Pfam" id="PF02108"/>
    </source>
</evidence>
<evidence type="ECO:0000313" key="10">
    <source>
        <dbReference type="EMBL" id="PQD95867.1"/>
    </source>
</evidence>
<keyword evidence="10" id="KW-0282">Flagellum</keyword>
<reference evidence="10 11" key="1">
    <citation type="submission" date="2017-12" db="EMBL/GenBank/DDBJ databases">
        <title>Taxonomic description and draft genome of Pradoshia cofamensis Gen. nov., sp. nov., a thermotolerant bacillale isolated from anterior gut of earthworm Eisenia fetida.</title>
        <authorList>
            <person name="Saha T."/>
            <person name="Chakraborty R."/>
        </authorList>
    </citation>
    <scope>NUCLEOTIDE SEQUENCE [LARGE SCALE GENOMIC DNA]</scope>
    <source>
        <strain evidence="10 11">EAG3</strain>
    </source>
</reference>
<dbReference type="EMBL" id="PKOZ01000003">
    <property type="protein sequence ID" value="PQD95867.1"/>
    <property type="molecule type" value="Genomic_DNA"/>
</dbReference>
<gene>
    <name evidence="10" type="primary">fliH</name>
    <name evidence="10" type="ORF">CYL18_08250</name>
</gene>
<sequence>MRVKLCWQGAEEMTSLSRIIKSNAALVGNVPNKVLGLKSFPKPEDPVVQAEKQGFPLPEEVYKEATEKANQLIMKAKEEAMMIREDIEEERRAWEEEKRIQGEKAYREGYDAGLEQGKHQYRELIQLAKNTADSASAEYHQTIEEAERTILDLSMAVAEKIIAYQLYEDDDTYFAFVRNAIKESREYRNIELHIHPAHYEHILCNKNELASLFPRETALYIYPDEELSEGDCYIESSSGRLTASVDVQLEQIRKTLLEMLEEQR</sequence>
<evidence type="ECO:0000256" key="5">
    <source>
        <dbReference type="ARBA" id="ARBA00022927"/>
    </source>
</evidence>
<dbReference type="AlphaFoldDB" id="A0A2S7N1J2"/>
<evidence type="ECO:0000256" key="8">
    <source>
        <dbReference type="SAM" id="Coils"/>
    </source>
</evidence>
<keyword evidence="10" id="KW-0966">Cell projection</keyword>
<protein>
    <recommendedName>
        <fullName evidence="7">Flagellar assembly protein FliH</fullName>
    </recommendedName>
</protein>
<keyword evidence="3" id="KW-0813">Transport</keyword>
<dbReference type="Pfam" id="PF02108">
    <property type="entry name" value="FliH"/>
    <property type="match status" value="1"/>
</dbReference>
<keyword evidence="11" id="KW-1185">Reference proteome</keyword>
<keyword evidence="4" id="KW-1005">Bacterial flagellum biogenesis</keyword>
<keyword evidence="8" id="KW-0175">Coiled coil</keyword>
<dbReference type="GO" id="GO:0015031">
    <property type="term" value="P:protein transport"/>
    <property type="evidence" value="ECO:0007669"/>
    <property type="project" value="UniProtKB-KW"/>
</dbReference>
<accession>A0A2S7N1J2</accession>
<comment type="function">
    <text evidence="1">Needed for flagellar regrowth and assembly.</text>
</comment>
<dbReference type="InterPro" id="IPR018035">
    <property type="entry name" value="Flagellar_FliH/T3SS_HrpE"/>
</dbReference>
<keyword evidence="10" id="KW-0969">Cilium</keyword>
<feature type="coiled-coil region" evidence="8">
    <location>
        <begin position="73"/>
        <end position="104"/>
    </location>
</feature>
<keyword evidence="5" id="KW-0653">Protein transport</keyword>
<evidence type="ECO:0000256" key="6">
    <source>
        <dbReference type="ARBA" id="ARBA00023225"/>
    </source>
</evidence>
<organism evidence="10 11">
    <name type="scientific">Pradoshia eiseniae</name>
    <dbReference type="NCBI Taxonomy" id="2064768"/>
    <lineage>
        <taxon>Bacteria</taxon>
        <taxon>Bacillati</taxon>
        <taxon>Bacillota</taxon>
        <taxon>Bacilli</taxon>
        <taxon>Bacillales</taxon>
        <taxon>Bacillaceae</taxon>
        <taxon>Pradoshia</taxon>
    </lineage>
</organism>
<evidence type="ECO:0000256" key="7">
    <source>
        <dbReference type="NCBIfam" id="TIGR03825"/>
    </source>
</evidence>
<dbReference type="PANTHER" id="PTHR34982">
    <property type="entry name" value="YOP PROTEINS TRANSLOCATION PROTEIN L"/>
    <property type="match status" value="1"/>
</dbReference>
<dbReference type="PANTHER" id="PTHR34982:SF1">
    <property type="entry name" value="FLAGELLAR ASSEMBLY PROTEIN FLIH"/>
    <property type="match status" value="1"/>
</dbReference>
<dbReference type="NCBIfam" id="TIGR03825">
    <property type="entry name" value="FliH_bacil"/>
    <property type="match status" value="1"/>
</dbReference>
<dbReference type="Proteomes" id="UP000239663">
    <property type="component" value="Unassembled WGS sequence"/>
</dbReference>
<dbReference type="InterPro" id="IPR022524">
    <property type="entry name" value="FliH_Bacilli"/>
</dbReference>
<evidence type="ECO:0000256" key="3">
    <source>
        <dbReference type="ARBA" id="ARBA00022448"/>
    </source>
</evidence>
<name>A0A2S7N1J2_9BACI</name>
<dbReference type="GO" id="GO:0044781">
    <property type="term" value="P:bacterial-type flagellum organization"/>
    <property type="evidence" value="ECO:0007669"/>
    <property type="project" value="UniProtKB-KW"/>
</dbReference>
<dbReference type="GO" id="GO:0005829">
    <property type="term" value="C:cytosol"/>
    <property type="evidence" value="ECO:0007669"/>
    <property type="project" value="TreeGrafter"/>
</dbReference>
<keyword evidence="6" id="KW-1006">Bacterial flagellum protein export</keyword>
<evidence type="ECO:0000256" key="2">
    <source>
        <dbReference type="ARBA" id="ARBA00006602"/>
    </source>
</evidence>
<evidence type="ECO:0000313" key="11">
    <source>
        <dbReference type="Proteomes" id="UP000239663"/>
    </source>
</evidence>
<comment type="caution">
    <text evidence="10">The sequence shown here is derived from an EMBL/GenBank/DDBJ whole genome shotgun (WGS) entry which is preliminary data.</text>
</comment>
<dbReference type="InterPro" id="IPR051472">
    <property type="entry name" value="T3SS_Stator/FliH"/>
</dbReference>